<feature type="chain" id="PRO_5017305605" description="Organic solvent tolerance-like N-terminal domain-containing protein" evidence="1">
    <location>
        <begin position="24"/>
        <end position="178"/>
    </location>
</feature>
<dbReference type="AlphaFoldDB" id="A0A3A4NQW2"/>
<name>A0A3A4NQW2_ABYX5</name>
<feature type="domain" description="Organic solvent tolerance-like N-terminal" evidence="2">
    <location>
        <begin position="46"/>
        <end position="156"/>
    </location>
</feature>
<accession>A0A3A4NQW2</accession>
<dbReference type="InterPro" id="IPR005653">
    <property type="entry name" value="OstA-like_N"/>
</dbReference>
<reference evidence="3 4" key="1">
    <citation type="journal article" date="2017" name="ISME J.">
        <title>Energy and carbon metabolisms in a deep terrestrial subsurface fluid microbial community.</title>
        <authorList>
            <person name="Momper L."/>
            <person name="Jungbluth S.P."/>
            <person name="Lee M.D."/>
            <person name="Amend J.P."/>
        </authorList>
    </citation>
    <scope>NUCLEOTIDE SEQUENCE [LARGE SCALE GENOMIC DNA]</scope>
    <source>
        <strain evidence="3">SURF_5</strain>
    </source>
</reference>
<dbReference type="Gene3D" id="2.60.450.10">
    <property type="entry name" value="Lipopolysaccharide (LPS) transport protein A like domain"/>
    <property type="match status" value="1"/>
</dbReference>
<proteinExistence type="predicted"/>
<comment type="caution">
    <text evidence="3">The sequence shown here is derived from an EMBL/GenBank/DDBJ whole genome shotgun (WGS) entry which is preliminary data.</text>
</comment>
<sequence length="178" mass="19934">MRIRLWVGVFGFLMLFLSQAAAAAEQKQTDAPADAVLPEIEEFRLIHAETMTLTRQKSKPQVFEGDVDIIMTDEAGNETQIQAQKITIYYKQDQKKLDRMEAEGQVKIKRAGTVATTELAVYRGDSDLIELLIDPHVKDARGEVIANKISIFMKTDEVVATGNVRGLLHPKTFEQASK</sequence>
<gene>
    <name evidence="3" type="ORF">C4520_07365</name>
</gene>
<protein>
    <recommendedName>
        <fullName evidence="2">Organic solvent tolerance-like N-terminal domain-containing protein</fullName>
    </recommendedName>
</protein>
<organism evidence="3 4">
    <name type="scientific">Abyssobacteria bacterium (strain SURF_5)</name>
    <dbReference type="NCBI Taxonomy" id="2093360"/>
    <lineage>
        <taxon>Bacteria</taxon>
        <taxon>Pseudomonadati</taxon>
        <taxon>Candidatus Hydrogenedentota</taxon>
        <taxon>Candidatus Abyssobacteria</taxon>
    </lineage>
</organism>
<dbReference type="Proteomes" id="UP000265882">
    <property type="component" value="Unassembled WGS sequence"/>
</dbReference>
<evidence type="ECO:0000256" key="1">
    <source>
        <dbReference type="SAM" id="SignalP"/>
    </source>
</evidence>
<evidence type="ECO:0000259" key="2">
    <source>
        <dbReference type="Pfam" id="PF03968"/>
    </source>
</evidence>
<dbReference type="Pfam" id="PF03968">
    <property type="entry name" value="LptD_N"/>
    <property type="match status" value="1"/>
</dbReference>
<dbReference type="EMBL" id="QZKU01000053">
    <property type="protein sequence ID" value="RJP22837.1"/>
    <property type="molecule type" value="Genomic_DNA"/>
</dbReference>
<feature type="signal peptide" evidence="1">
    <location>
        <begin position="1"/>
        <end position="23"/>
    </location>
</feature>
<evidence type="ECO:0000313" key="3">
    <source>
        <dbReference type="EMBL" id="RJP22837.1"/>
    </source>
</evidence>
<keyword evidence="1" id="KW-0732">Signal</keyword>
<evidence type="ECO:0000313" key="4">
    <source>
        <dbReference type="Proteomes" id="UP000265882"/>
    </source>
</evidence>